<proteinExistence type="predicted"/>
<feature type="domain" description="Band 7" evidence="3">
    <location>
        <begin position="520"/>
        <end position="711"/>
    </location>
</feature>
<keyword evidence="2" id="KW-0812">Transmembrane</keyword>
<protein>
    <recommendedName>
        <fullName evidence="3">Band 7 domain-containing protein</fullName>
    </recommendedName>
</protein>
<dbReference type="InterPro" id="IPR036013">
    <property type="entry name" value="Band_7/SPFH_dom_sf"/>
</dbReference>
<accession>A0ABR8HJY9</accession>
<keyword evidence="5" id="KW-1185">Reference proteome</keyword>
<comment type="caution">
    <text evidence="4">The sequence shown here is derived from an EMBL/GenBank/DDBJ whole genome shotgun (WGS) entry which is preliminary data.</text>
</comment>
<gene>
    <name evidence="4" type="ORF">H6G94_33630</name>
</gene>
<organism evidence="4 5">
    <name type="scientific">Nostoc punctiforme FACHB-252</name>
    <dbReference type="NCBI Taxonomy" id="1357509"/>
    <lineage>
        <taxon>Bacteria</taxon>
        <taxon>Bacillati</taxon>
        <taxon>Cyanobacteriota</taxon>
        <taxon>Cyanophyceae</taxon>
        <taxon>Nostocales</taxon>
        <taxon>Nostocaceae</taxon>
        <taxon>Nostoc</taxon>
    </lineage>
</organism>
<evidence type="ECO:0000256" key="2">
    <source>
        <dbReference type="SAM" id="Phobius"/>
    </source>
</evidence>
<dbReference type="Proteomes" id="UP000606396">
    <property type="component" value="Unassembled WGS sequence"/>
</dbReference>
<dbReference type="SUPFAM" id="SSF117892">
    <property type="entry name" value="Band 7/SPFH domain"/>
    <property type="match status" value="1"/>
</dbReference>
<name>A0ABR8HJY9_NOSPU</name>
<evidence type="ECO:0000313" key="5">
    <source>
        <dbReference type="Proteomes" id="UP000606396"/>
    </source>
</evidence>
<feature type="coiled-coil region" evidence="1">
    <location>
        <begin position="690"/>
        <end position="771"/>
    </location>
</feature>
<keyword evidence="2" id="KW-0472">Membrane</keyword>
<keyword evidence="2" id="KW-1133">Transmembrane helix</keyword>
<dbReference type="InterPro" id="IPR001107">
    <property type="entry name" value="Band_7"/>
</dbReference>
<evidence type="ECO:0000259" key="3">
    <source>
        <dbReference type="Pfam" id="PF01145"/>
    </source>
</evidence>
<dbReference type="Pfam" id="PF01145">
    <property type="entry name" value="Band_7"/>
    <property type="match status" value="1"/>
</dbReference>
<feature type="transmembrane region" description="Helical" evidence="2">
    <location>
        <begin position="95"/>
        <end position="114"/>
    </location>
</feature>
<sequence>MSKLTRSLLNIKLLHLVAFVGMMVWNTAYSSANPHITNLALEEAPTLLSAQTPMTLISLRTKQENISHQGIKFAQVTSSDKSSQSASSESKTAKIFLIGGVIVVVLGITITFLLKGVVVIGENEVGIVYKRFACLRGSLPPNQRIALNGEAGYQAHTLSPGFYWGYLPGIYTIRKQPVINIYPNEIGLVEAKDGQPLRPGQNFGKIVECNDFQDAQAFLKNGGQRGKQLAILTAGTYQINTELFRIQKSSQIHIDADKIGLVEAQYGFPLASASGQNFGKIVECNDFQDAQAFFDQGGQKGKQLAILKAGTYQINTDLFEIRIVPVINVPPSEIALVIAQDGVHLPSERILGKVVECNNFQDAQAFLKNGGQKGKQLAILTAGIYQINTDLFTVITTVNATEYNIKSEELKVYKVDSDKIGIVTTLDGATLPEGEIAGSIIEGHNKFQDAQKFIDAGGYRGLQEEFLQAGYWNLNPWFVTLEQVPLTEISFDQVGVIISYIGKNIDSSSANISQYQLVDQGYKGVQKIPLRPGKYPINTRVKSVEVVPTNEIILNWSDEPKPDDNYDTNLKALKLRSKDGFTFDIRVTQVISIAEEDAPRMILRVGAKVAENSNQKYKNTAIKNLVSRVLGPMIDSFFRNSAQGYEALDFQDNRVEIQRGAEELIKAALNAYGVQAISTLINEIDPPDELEELLKQRTFFEEQRKTIEAEKLTEQERQSLIEERERTKAQVERIKAERELEIADLKAKAKIKTAEAEAKSLINNVSLETERQKLDMDTSYQERLRNIEIEDLKQSVLALSPELYAKIELEKTWSYALAQLKIDMPEIFIGGSSGSSPGADALQAGTMQLAFIEMLRDSLRNRDPIRQKNLPQQEGNITFQSKSTLINISGVTGQYVSQIPVSHISTAVTKIINQLPDSPQSEQPTIKKLLTQLQAAIEVEKELNDEDKIEALEQLKTLAELGQNLTKDNVNKPAKVAINILKLISHELPNTSNLVEHFNQLLPAITHLFDLGQ</sequence>
<reference evidence="4 5" key="1">
    <citation type="journal article" date="2020" name="ISME J.">
        <title>Comparative genomics reveals insights into cyanobacterial evolution and habitat adaptation.</title>
        <authorList>
            <person name="Chen M.Y."/>
            <person name="Teng W.K."/>
            <person name="Zhao L."/>
            <person name="Hu C.X."/>
            <person name="Zhou Y.K."/>
            <person name="Han B.P."/>
            <person name="Song L.R."/>
            <person name="Shu W.S."/>
        </authorList>
    </citation>
    <scope>NUCLEOTIDE SEQUENCE [LARGE SCALE GENOMIC DNA]</scope>
    <source>
        <strain evidence="4 5">FACHB-252</strain>
    </source>
</reference>
<evidence type="ECO:0000256" key="1">
    <source>
        <dbReference type="SAM" id="Coils"/>
    </source>
</evidence>
<dbReference type="RefSeq" id="WP_206758540.1">
    <property type="nucleotide sequence ID" value="NZ_JACJTC010000040.1"/>
</dbReference>
<dbReference type="EMBL" id="JACJTC010000040">
    <property type="protein sequence ID" value="MBD2616129.1"/>
    <property type="molecule type" value="Genomic_DNA"/>
</dbReference>
<keyword evidence="1" id="KW-0175">Coiled coil</keyword>
<evidence type="ECO:0000313" key="4">
    <source>
        <dbReference type="EMBL" id="MBD2616129.1"/>
    </source>
</evidence>